<gene>
    <name evidence="2" type="ORF">ABH38_10050</name>
</gene>
<dbReference type="AlphaFoldDB" id="A0A0I9ZRC8"/>
<evidence type="ECO:0000313" key="2">
    <source>
        <dbReference type="EMBL" id="KLO36761.1"/>
    </source>
</evidence>
<evidence type="ECO:0000313" key="3">
    <source>
        <dbReference type="Proteomes" id="UP000036334"/>
    </source>
</evidence>
<dbReference type="RefSeq" id="WP_047314039.1">
    <property type="nucleotide sequence ID" value="NZ_LDPQ01000004.1"/>
</dbReference>
<protein>
    <recommendedName>
        <fullName evidence="1">Tox-REase-5 domain-containing protein</fullName>
    </recommendedName>
</protein>
<comment type="caution">
    <text evidence="2">The sequence shown here is derived from an EMBL/GenBank/DDBJ whole genome shotgun (WGS) entry which is preliminary data.</text>
</comment>
<dbReference type="Pfam" id="PF15648">
    <property type="entry name" value="Tox-REase-5"/>
    <property type="match status" value="1"/>
</dbReference>
<dbReference type="EMBL" id="LDPR01000007">
    <property type="protein sequence ID" value="KLO36761.1"/>
    <property type="molecule type" value="Genomic_DNA"/>
</dbReference>
<dbReference type="PATRIC" id="fig|29311.18.peg.3174"/>
<evidence type="ECO:0000259" key="1">
    <source>
        <dbReference type="Pfam" id="PF15648"/>
    </source>
</evidence>
<sequence length="113" mass="12855">MSERAAQYQTQITGHPARTEAYRVDGVDFDGFKDGALIEVKSYYSNLIENGQWKWFFSKQQNLIDQAKNQVRVAKGTPVRWVFAEAETMALMKKMFDDAGLEGMIGYVVVPPQ</sequence>
<dbReference type="InterPro" id="IPR028904">
    <property type="entry name" value="Tox-REase-5_dom"/>
</dbReference>
<feature type="domain" description="Tox-REase-5" evidence="1">
    <location>
        <begin position="6"/>
        <end position="85"/>
    </location>
</feature>
<keyword evidence="3" id="KW-1185">Reference proteome</keyword>
<accession>A0A0I9ZRC8</accession>
<proteinExistence type="predicted"/>
<dbReference type="Proteomes" id="UP000036334">
    <property type="component" value="Unassembled WGS sequence"/>
</dbReference>
<reference evidence="2 3" key="1">
    <citation type="submission" date="2015-05" db="EMBL/GenBank/DDBJ databases">
        <title>Genome sequence of Mycobacterium haemophilum.</title>
        <authorList>
            <person name="Greninger A.L."/>
            <person name="Cunningham G."/>
            <person name="Miller S."/>
        </authorList>
    </citation>
    <scope>NUCLEOTIDE SEQUENCE [LARGE SCALE GENOMIC DNA]</scope>
    <source>
        <strain evidence="3">UC1</strain>
    </source>
</reference>
<name>A0A0I9ZRC8_9MYCO</name>
<organism evidence="2 3">
    <name type="scientific">Mycobacterium haemophilum</name>
    <dbReference type="NCBI Taxonomy" id="29311"/>
    <lineage>
        <taxon>Bacteria</taxon>
        <taxon>Bacillati</taxon>
        <taxon>Actinomycetota</taxon>
        <taxon>Actinomycetes</taxon>
        <taxon>Mycobacteriales</taxon>
        <taxon>Mycobacteriaceae</taxon>
        <taxon>Mycobacterium</taxon>
    </lineage>
</organism>